<keyword evidence="1 2" id="KW-0238">DNA-binding</keyword>
<feature type="compositionally biased region" description="Polar residues" evidence="3">
    <location>
        <begin position="528"/>
        <end position="537"/>
    </location>
</feature>
<keyword evidence="1 2" id="KW-0371">Homeobox</keyword>
<feature type="compositionally biased region" description="Low complexity" evidence="3">
    <location>
        <begin position="39"/>
        <end position="53"/>
    </location>
</feature>
<feature type="compositionally biased region" description="Low complexity" evidence="3">
    <location>
        <begin position="397"/>
        <end position="406"/>
    </location>
</feature>
<feature type="region of interest" description="Disordered" evidence="3">
    <location>
        <begin position="138"/>
        <end position="171"/>
    </location>
</feature>
<dbReference type="PANTHER" id="PTHR46255">
    <property type="entry name" value="SHORT STATURE HOMEOBOX"/>
    <property type="match status" value="1"/>
</dbReference>
<dbReference type="SUPFAM" id="SSF46689">
    <property type="entry name" value="Homeodomain-like"/>
    <property type="match status" value="1"/>
</dbReference>
<dbReference type="CDD" id="cd00086">
    <property type="entry name" value="homeodomain"/>
    <property type="match status" value="1"/>
</dbReference>
<dbReference type="SMART" id="SM00389">
    <property type="entry name" value="HOX"/>
    <property type="match status" value="1"/>
</dbReference>
<feature type="compositionally biased region" description="Low complexity" evidence="3">
    <location>
        <begin position="575"/>
        <end position="595"/>
    </location>
</feature>
<comment type="subcellular location">
    <subcellularLocation>
        <location evidence="1 2">Nucleus</location>
    </subcellularLocation>
</comment>
<dbReference type="Pfam" id="PF24818">
    <property type="entry name" value="PH_TRF2_HOY1"/>
    <property type="match status" value="1"/>
</dbReference>
<evidence type="ECO:0000256" key="3">
    <source>
        <dbReference type="SAM" id="MobiDB-lite"/>
    </source>
</evidence>
<accession>A0A165PZ63</accession>
<feature type="compositionally biased region" description="Basic and acidic residues" evidence="3">
    <location>
        <begin position="1"/>
        <end position="24"/>
    </location>
</feature>
<feature type="region of interest" description="Disordered" evidence="3">
    <location>
        <begin position="563"/>
        <end position="603"/>
    </location>
</feature>
<dbReference type="InterPro" id="IPR057939">
    <property type="entry name" value="TRF2_HOY1_PH"/>
</dbReference>
<reference evidence="5 6" key="1">
    <citation type="journal article" date="2016" name="Mol. Biol. Evol.">
        <title>Comparative Genomics of Early-Diverging Mushroom-Forming Fungi Provides Insights into the Origins of Lignocellulose Decay Capabilities.</title>
        <authorList>
            <person name="Nagy L.G."/>
            <person name="Riley R."/>
            <person name="Tritt A."/>
            <person name="Adam C."/>
            <person name="Daum C."/>
            <person name="Floudas D."/>
            <person name="Sun H."/>
            <person name="Yadav J.S."/>
            <person name="Pangilinan J."/>
            <person name="Larsson K.H."/>
            <person name="Matsuura K."/>
            <person name="Barry K."/>
            <person name="Labutti K."/>
            <person name="Kuo R."/>
            <person name="Ohm R.A."/>
            <person name="Bhattacharya S.S."/>
            <person name="Shirouzu T."/>
            <person name="Yoshinaga Y."/>
            <person name="Martin F.M."/>
            <person name="Grigoriev I.V."/>
            <person name="Hibbett D.S."/>
        </authorList>
    </citation>
    <scope>NUCLEOTIDE SEQUENCE [LARGE SCALE GENOMIC DNA]</scope>
    <source>
        <strain evidence="5 6">HHB12029</strain>
    </source>
</reference>
<sequence length="603" mass="65816">MPMEAHDSHSQDQRTHAARRDSLRIDSSAIAVHTSSLESPDTPASSRPRSSTTQYFAHDSPLQPSPTNRTSRPSTATSTKSSAPETAKRKRSRVTPEQLAHLERIFAQDRSPTAARRKEISEMLGMNERQTQIWFQNRRAKAKNQDGKGKVIRHSPSSSPPETSPDAKPSSVDLDRQMLIHEEHPVNFIPCDDLTIGNWRRIASSTTRNDLLAYSCDAKRCVTWFIQSTGFSFKMEIPYDVITRVEFRPVPARPEVAQVTFYLCGVPTFFLDRIIPSPHALGGALRSWQNCRDWTEGGQASTVVRHDIYGPLTQMHASLSKIPLGPRIVGLAAQPLYESAMPLQLPPPPLMTLPTAPPVPMAFSPTDPVPTSSASIVQGRKRSFSGPPPHSQYADDGQQPPYTGQPGQPGPAPPTRPSSLQFNIPYPGQAPQYPGTVFRYAPPPLSQHSQHSTPTHSTPPPMDFSAHNITHTGPPYPGHIPASADVGLVYEALEHRQDMGSFSSASSGHSFGSSSPPLLTQPFHPGTGATQNLPSQEQQAMPMHMEIDPSILNSMNAYVYSDEPMSAESMRPPTSLGEPSSSSSSLDGALGLSMSQSHRTPPQ</sequence>
<feature type="region of interest" description="Disordered" evidence="3">
    <location>
        <begin position="1"/>
        <end position="124"/>
    </location>
</feature>
<evidence type="ECO:0000313" key="6">
    <source>
        <dbReference type="Proteomes" id="UP000077266"/>
    </source>
</evidence>
<dbReference type="GO" id="GO:0005634">
    <property type="term" value="C:nucleus"/>
    <property type="evidence" value="ECO:0007669"/>
    <property type="project" value="UniProtKB-SubCell"/>
</dbReference>
<evidence type="ECO:0000256" key="1">
    <source>
        <dbReference type="PROSITE-ProRule" id="PRU00108"/>
    </source>
</evidence>
<feature type="compositionally biased region" description="Low complexity" evidence="3">
    <location>
        <begin position="65"/>
        <end position="85"/>
    </location>
</feature>
<proteinExistence type="predicted"/>
<name>A0A165PZ63_EXIGL</name>
<dbReference type="STRING" id="1314781.A0A165PZ63"/>
<dbReference type="InterPro" id="IPR009057">
    <property type="entry name" value="Homeodomain-like_sf"/>
</dbReference>
<gene>
    <name evidence="5" type="ORF">EXIGLDRAFT_374945</name>
</gene>
<dbReference type="InterPro" id="IPR052631">
    <property type="entry name" value="Paired_homeobox_Bicoid"/>
</dbReference>
<dbReference type="EMBL" id="KV425886">
    <property type="protein sequence ID" value="KZW02865.1"/>
    <property type="molecule type" value="Genomic_DNA"/>
</dbReference>
<dbReference type="Gene3D" id="1.10.10.60">
    <property type="entry name" value="Homeodomain-like"/>
    <property type="match status" value="1"/>
</dbReference>
<feature type="compositionally biased region" description="Low complexity" evidence="3">
    <location>
        <begin position="446"/>
        <end position="456"/>
    </location>
</feature>
<organism evidence="5 6">
    <name type="scientific">Exidia glandulosa HHB12029</name>
    <dbReference type="NCBI Taxonomy" id="1314781"/>
    <lineage>
        <taxon>Eukaryota</taxon>
        <taxon>Fungi</taxon>
        <taxon>Dikarya</taxon>
        <taxon>Basidiomycota</taxon>
        <taxon>Agaricomycotina</taxon>
        <taxon>Agaricomycetes</taxon>
        <taxon>Auriculariales</taxon>
        <taxon>Exidiaceae</taxon>
        <taxon>Exidia</taxon>
    </lineage>
</organism>
<keyword evidence="1 2" id="KW-0539">Nucleus</keyword>
<dbReference type="PANTHER" id="PTHR46255:SF3">
    <property type="entry name" value="HOMEOBOX DOMAIN-CONTAINING PROTEIN"/>
    <property type="match status" value="1"/>
</dbReference>
<protein>
    <recommendedName>
        <fullName evidence="4">Homeobox domain-containing protein</fullName>
    </recommendedName>
</protein>
<dbReference type="GO" id="GO:1990837">
    <property type="term" value="F:sequence-specific double-stranded DNA binding"/>
    <property type="evidence" value="ECO:0007669"/>
    <property type="project" value="TreeGrafter"/>
</dbReference>
<feature type="domain" description="Homeobox" evidence="4">
    <location>
        <begin position="85"/>
        <end position="145"/>
    </location>
</feature>
<evidence type="ECO:0000259" key="4">
    <source>
        <dbReference type="PROSITE" id="PS50071"/>
    </source>
</evidence>
<dbReference type="Proteomes" id="UP000077266">
    <property type="component" value="Unassembled WGS sequence"/>
</dbReference>
<feature type="region of interest" description="Disordered" evidence="3">
    <location>
        <begin position="500"/>
        <end position="537"/>
    </location>
</feature>
<feature type="compositionally biased region" description="Low complexity" evidence="3">
    <location>
        <begin position="500"/>
        <end position="515"/>
    </location>
</feature>
<feature type="region of interest" description="Disordered" evidence="3">
    <location>
        <begin position="356"/>
        <end position="459"/>
    </location>
</feature>
<dbReference type="AlphaFoldDB" id="A0A165PZ63"/>
<dbReference type="OrthoDB" id="6159439at2759"/>
<dbReference type="Pfam" id="PF00046">
    <property type="entry name" value="Homeodomain"/>
    <property type="match status" value="1"/>
</dbReference>
<feature type="DNA-binding region" description="Homeobox" evidence="1">
    <location>
        <begin position="87"/>
        <end position="146"/>
    </location>
</feature>
<keyword evidence="6" id="KW-1185">Reference proteome</keyword>
<evidence type="ECO:0000313" key="5">
    <source>
        <dbReference type="EMBL" id="KZW02865.1"/>
    </source>
</evidence>
<evidence type="ECO:0000256" key="2">
    <source>
        <dbReference type="RuleBase" id="RU000682"/>
    </source>
</evidence>
<dbReference type="GO" id="GO:0000981">
    <property type="term" value="F:DNA-binding transcription factor activity, RNA polymerase II-specific"/>
    <property type="evidence" value="ECO:0007669"/>
    <property type="project" value="TreeGrafter"/>
</dbReference>
<dbReference type="PROSITE" id="PS50071">
    <property type="entry name" value="HOMEOBOX_2"/>
    <property type="match status" value="1"/>
</dbReference>
<dbReference type="InterPro" id="IPR001356">
    <property type="entry name" value="HD"/>
</dbReference>
<dbReference type="InParanoid" id="A0A165PZ63"/>